<feature type="signal peptide" evidence="3">
    <location>
        <begin position="1"/>
        <end position="21"/>
    </location>
</feature>
<dbReference type="Pfam" id="PF03489">
    <property type="entry name" value="SapB_2"/>
    <property type="match status" value="1"/>
</dbReference>
<evidence type="ECO:0000259" key="4">
    <source>
        <dbReference type="PROSITE" id="PS50015"/>
    </source>
</evidence>
<dbReference type="Gene3D" id="1.10.225.10">
    <property type="entry name" value="Saposin-like"/>
    <property type="match status" value="2"/>
</dbReference>
<dbReference type="SUPFAM" id="SSF47862">
    <property type="entry name" value="Saposin"/>
    <property type="match status" value="1"/>
</dbReference>
<evidence type="ECO:0000256" key="1">
    <source>
        <dbReference type="ARBA" id="ARBA00023157"/>
    </source>
</evidence>
<dbReference type="OrthoDB" id="69496at2759"/>
<sequence length="220" mass="25220">MEMKMASSIVILIVSLVFAEASYSKKPQLNPEGDSVCNSCLEASRKAKGALRDMELFKEFDMLSSEVCHVLPENYEIQCLEKTKKQIHHTTLSLQELFHEKNLCNSRGLCTDQLIMQEEIKITGENKKPLKLQDERGCIACRRAVRELLMKMNQPKMKTKIIEALIDYCEEAEDNEEQCKRTVKKYIPTVLTKLEKLKPTDMCLMMGMCDEGIAFTNILD</sequence>
<dbReference type="InterPro" id="IPR008139">
    <property type="entry name" value="SaposinB_dom"/>
</dbReference>
<keyword evidence="1" id="KW-1015">Disulfide bond</keyword>
<dbReference type="Proteomes" id="UP000829196">
    <property type="component" value="Unassembled WGS sequence"/>
</dbReference>
<keyword evidence="2" id="KW-0325">Glycoprotein</keyword>
<feature type="domain" description="Saposin B-type" evidence="4">
    <location>
        <begin position="134"/>
        <end position="213"/>
    </location>
</feature>
<dbReference type="AlphaFoldDB" id="A0A8T3B8P5"/>
<dbReference type="InterPro" id="IPR011001">
    <property type="entry name" value="Saposin-like"/>
</dbReference>
<dbReference type="PANTHER" id="PTHR11480">
    <property type="entry name" value="SAPOSIN-RELATED"/>
    <property type="match status" value="1"/>
</dbReference>
<keyword evidence="6" id="KW-1185">Reference proteome</keyword>
<dbReference type="SMART" id="SM00741">
    <property type="entry name" value="SapB"/>
    <property type="match status" value="1"/>
</dbReference>
<comment type="caution">
    <text evidence="5">The sequence shown here is derived from an EMBL/GenBank/DDBJ whole genome shotgun (WGS) entry which is preliminary data.</text>
</comment>
<evidence type="ECO:0000256" key="3">
    <source>
        <dbReference type="SAM" id="SignalP"/>
    </source>
</evidence>
<dbReference type="SMR" id="A0A8T3B8P5"/>
<evidence type="ECO:0000256" key="2">
    <source>
        <dbReference type="ARBA" id="ARBA00023180"/>
    </source>
</evidence>
<accession>A0A8T3B8P5</accession>
<proteinExistence type="predicted"/>
<feature type="chain" id="PRO_5035774846" description="Saposin B-type domain-containing protein" evidence="3">
    <location>
        <begin position="22"/>
        <end position="220"/>
    </location>
</feature>
<keyword evidence="3" id="KW-0732">Signal</keyword>
<name>A0A8T3B8P5_DENNO</name>
<gene>
    <name evidence="5" type="ORF">KFK09_013309</name>
</gene>
<dbReference type="InterPro" id="IPR051428">
    <property type="entry name" value="Sphingo_Act-Surfact_Prot"/>
</dbReference>
<evidence type="ECO:0000313" key="5">
    <source>
        <dbReference type="EMBL" id="KAI0507188.1"/>
    </source>
</evidence>
<reference evidence="5" key="1">
    <citation type="journal article" date="2022" name="Front. Genet.">
        <title>Chromosome-Scale Assembly of the Dendrobium nobile Genome Provides Insights Into the Molecular Mechanism of the Biosynthesis of the Medicinal Active Ingredient of Dendrobium.</title>
        <authorList>
            <person name="Xu Q."/>
            <person name="Niu S.-C."/>
            <person name="Li K.-L."/>
            <person name="Zheng P.-J."/>
            <person name="Zhang X.-J."/>
            <person name="Jia Y."/>
            <person name="Liu Y."/>
            <person name="Niu Y.-X."/>
            <person name="Yu L.-H."/>
            <person name="Chen D.-F."/>
            <person name="Zhang G.-Q."/>
        </authorList>
    </citation>
    <scope>NUCLEOTIDE SEQUENCE</scope>
    <source>
        <tissue evidence="5">Leaf</tissue>
    </source>
</reference>
<dbReference type="PANTHER" id="PTHR11480:SF87">
    <property type="entry name" value="PROSAPOSIN-LIKE"/>
    <property type="match status" value="1"/>
</dbReference>
<dbReference type="EMBL" id="JAGYWB010000010">
    <property type="protein sequence ID" value="KAI0507188.1"/>
    <property type="molecule type" value="Genomic_DNA"/>
</dbReference>
<dbReference type="PROSITE" id="PS50015">
    <property type="entry name" value="SAP_B"/>
    <property type="match status" value="1"/>
</dbReference>
<organism evidence="5 6">
    <name type="scientific">Dendrobium nobile</name>
    <name type="common">Orchid</name>
    <dbReference type="NCBI Taxonomy" id="94219"/>
    <lineage>
        <taxon>Eukaryota</taxon>
        <taxon>Viridiplantae</taxon>
        <taxon>Streptophyta</taxon>
        <taxon>Embryophyta</taxon>
        <taxon>Tracheophyta</taxon>
        <taxon>Spermatophyta</taxon>
        <taxon>Magnoliopsida</taxon>
        <taxon>Liliopsida</taxon>
        <taxon>Asparagales</taxon>
        <taxon>Orchidaceae</taxon>
        <taxon>Epidendroideae</taxon>
        <taxon>Malaxideae</taxon>
        <taxon>Dendrobiinae</taxon>
        <taxon>Dendrobium</taxon>
    </lineage>
</organism>
<protein>
    <recommendedName>
        <fullName evidence="4">Saposin B-type domain-containing protein</fullName>
    </recommendedName>
</protein>
<dbReference type="InterPro" id="IPR008138">
    <property type="entry name" value="SapB_2"/>
</dbReference>
<evidence type="ECO:0000313" key="6">
    <source>
        <dbReference type="Proteomes" id="UP000829196"/>
    </source>
</evidence>